<protein>
    <submittedName>
        <fullName evidence="2">Ubiquitin thioesterase otubain-like</fullName>
    </submittedName>
</protein>
<organism evidence="2">
    <name type="scientific">Anthurium amnicola</name>
    <dbReference type="NCBI Taxonomy" id="1678845"/>
    <lineage>
        <taxon>Eukaryota</taxon>
        <taxon>Viridiplantae</taxon>
        <taxon>Streptophyta</taxon>
        <taxon>Embryophyta</taxon>
        <taxon>Tracheophyta</taxon>
        <taxon>Spermatophyta</taxon>
        <taxon>Magnoliopsida</taxon>
        <taxon>Liliopsida</taxon>
        <taxon>Araceae</taxon>
        <taxon>Pothoideae</taxon>
        <taxon>Potheae</taxon>
        <taxon>Anthurium</taxon>
    </lineage>
</organism>
<dbReference type="InterPro" id="IPR042467">
    <property type="entry name" value="Peptidase_C65_otubain_sub2"/>
</dbReference>
<evidence type="ECO:0000313" key="1">
    <source>
        <dbReference type="EMBL" id="JAT43569.1"/>
    </source>
</evidence>
<dbReference type="SUPFAM" id="SSF54001">
    <property type="entry name" value="Cysteine proteinases"/>
    <property type="match status" value="1"/>
</dbReference>
<dbReference type="GO" id="GO:0071108">
    <property type="term" value="P:protein K48-linked deubiquitination"/>
    <property type="evidence" value="ECO:0007669"/>
    <property type="project" value="TreeGrafter"/>
</dbReference>
<dbReference type="GO" id="GO:0004843">
    <property type="term" value="F:cysteine-type deubiquitinase activity"/>
    <property type="evidence" value="ECO:0007669"/>
    <property type="project" value="TreeGrafter"/>
</dbReference>
<proteinExistence type="predicted"/>
<dbReference type="Gene3D" id="1.20.1300.20">
    <property type="entry name" value="Peptidase C65 Otubain, subdomain 2"/>
    <property type="match status" value="1"/>
</dbReference>
<accession>A0A1D1YQ51</accession>
<name>A0A1D1YQ51_9ARAE</name>
<dbReference type="GO" id="GO:0043130">
    <property type="term" value="F:ubiquitin binding"/>
    <property type="evidence" value="ECO:0007669"/>
    <property type="project" value="TreeGrafter"/>
</dbReference>
<dbReference type="PANTHER" id="PTHR12931">
    <property type="entry name" value="UBIQUITIN THIOLESTERASE PROTEIN OTUB"/>
    <property type="match status" value="1"/>
</dbReference>
<dbReference type="Pfam" id="PF10275">
    <property type="entry name" value="Peptidase_C65"/>
    <property type="match status" value="1"/>
</dbReference>
<dbReference type="InterPro" id="IPR038765">
    <property type="entry name" value="Papain-like_cys_pep_sf"/>
</dbReference>
<dbReference type="GO" id="GO:0005634">
    <property type="term" value="C:nucleus"/>
    <property type="evidence" value="ECO:0007669"/>
    <property type="project" value="TreeGrafter"/>
</dbReference>
<dbReference type="EMBL" id="GDJX01024367">
    <property type="protein sequence ID" value="JAT43569.1"/>
    <property type="molecule type" value="Transcribed_RNA"/>
</dbReference>
<dbReference type="InterPro" id="IPR019400">
    <property type="entry name" value="Peptidase_C65_otubain"/>
</dbReference>
<gene>
    <name evidence="2" type="primary">At1g28120_5</name>
    <name evidence="1" type="synonym">At1g28120_7</name>
    <name evidence="2" type="ORF">g.66104</name>
    <name evidence="1" type="ORF">g.66113</name>
</gene>
<dbReference type="EMBL" id="GDJX01011168">
    <property type="protein sequence ID" value="JAT56768.1"/>
    <property type="molecule type" value="Transcribed_RNA"/>
</dbReference>
<dbReference type="PANTHER" id="PTHR12931:SF15">
    <property type="entry name" value="UBIQUITIN THIOESTERASE OTUBAIN-LIKE"/>
    <property type="match status" value="1"/>
</dbReference>
<evidence type="ECO:0000313" key="2">
    <source>
        <dbReference type="EMBL" id="JAT56768.1"/>
    </source>
</evidence>
<reference evidence="2" key="1">
    <citation type="submission" date="2015-07" db="EMBL/GenBank/DDBJ databases">
        <title>Transcriptome Assembly of Anthurium amnicola.</title>
        <authorList>
            <person name="Suzuki J."/>
        </authorList>
    </citation>
    <scope>NUCLEOTIDE SEQUENCE</scope>
</reference>
<sequence length="194" mass="22289">MADNDSFRSFMFSYLEYILESQDTGEVERVKTNIEVCWDTLAEMGVDFPYDELFRQFYELLDSLIERGQAAISAEELLQKCRDPCYSNFIVMFLRCVTASQIYKYRDFYSSSYIDQCASPREMRTLEFDRALDPIGSVLGYPHPAHCAALANALGVPIMVVHLIPASLCDMDDSARHLVNLLCRDGHFDIIYRS</sequence>
<dbReference type="AlphaFoldDB" id="A0A1D1YQ51"/>